<evidence type="ECO:0000313" key="1">
    <source>
        <dbReference type="Proteomes" id="UP000887578"/>
    </source>
</evidence>
<dbReference type="AlphaFoldDB" id="A0A914QH11"/>
<sequence>MEEKYKMLISNPTPFVSVLTKKVPKKPILNREILEDIFNEIMTSNTLMYFWFDSRKGKNIEKFMASGRQPFNIALNYFSKINTVDIWRNETRLYMNDEKICQFIYGFFVFLKPVLYAIRPSIKKFVCNDNVVFIDIDMIFDALIHEGIDHVCMRKKIPEKILTKLCQITSIKDLSGPFTYSVSL</sequence>
<reference evidence="2" key="1">
    <citation type="submission" date="2022-11" db="UniProtKB">
        <authorList>
            <consortium name="WormBaseParasite"/>
        </authorList>
    </citation>
    <scope>IDENTIFICATION</scope>
</reference>
<proteinExistence type="predicted"/>
<dbReference type="Proteomes" id="UP000887578">
    <property type="component" value="Unplaced"/>
</dbReference>
<accession>A0A914QH11</accession>
<evidence type="ECO:0000313" key="2">
    <source>
        <dbReference type="WBParaSite" id="PDA_v2.g31181.t1"/>
    </source>
</evidence>
<organism evidence="1 2">
    <name type="scientific">Panagrolaimus davidi</name>
    <dbReference type="NCBI Taxonomy" id="227884"/>
    <lineage>
        <taxon>Eukaryota</taxon>
        <taxon>Metazoa</taxon>
        <taxon>Ecdysozoa</taxon>
        <taxon>Nematoda</taxon>
        <taxon>Chromadorea</taxon>
        <taxon>Rhabditida</taxon>
        <taxon>Tylenchina</taxon>
        <taxon>Panagrolaimomorpha</taxon>
        <taxon>Panagrolaimoidea</taxon>
        <taxon>Panagrolaimidae</taxon>
        <taxon>Panagrolaimus</taxon>
    </lineage>
</organism>
<name>A0A914QH11_9BILA</name>
<keyword evidence="1" id="KW-1185">Reference proteome</keyword>
<dbReference type="WBParaSite" id="PDA_v2.g31181.t1">
    <property type="protein sequence ID" value="PDA_v2.g31181.t1"/>
    <property type="gene ID" value="PDA_v2.g31181"/>
</dbReference>
<protein>
    <submittedName>
        <fullName evidence="2">Uncharacterized protein</fullName>
    </submittedName>
</protein>